<dbReference type="EMBL" id="BAAACI010000006">
    <property type="protein sequence ID" value="GAA0774545.1"/>
    <property type="molecule type" value="Genomic_DNA"/>
</dbReference>
<reference evidence="2 3" key="1">
    <citation type="journal article" date="2019" name="Int. J. Syst. Evol. Microbiol.">
        <title>The Global Catalogue of Microorganisms (GCM) 10K type strain sequencing project: providing services to taxonomists for standard genome sequencing and annotation.</title>
        <authorList>
            <consortium name="The Broad Institute Genomics Platform"/>
            <consortium name="The Broad Institute Genome Sequencing Center for Infectious Disease"/>
            <person name="Wu L."/>
            <person name="Ma J."/>
        </authorList>
    </citation>
    <scope>NUCLEOTIDE SEQUENCE [LARGE SCALE GENOMIC DNA]</scope>
    <source>
        <strain evidence="2 3">JCM 1417</strain>
    </source>
</reference>
<proteinExistence type="predicted"/>
<gene>
    <name evidence="2" type="ORF">GCM10008908_24580</name>
</gene>
<dbReference type="RefSeq" id="WP_343826727.1">
    <property type="nucleotide sequence ID" value="NZ_BAAACI010000006.1"/>
</dbReference>
<comment type="caution">
    <text evidence="2">The sequence shown here is derived from an EMBL/GenBank/DDBJ whole genome shotgun (WGS) entry which is preliminary data.</text>
</comment>
<dbReference type="InterPro" id="IPR002622">
    <property type="entry name" value="Transposase_14"/>
</dbReference>
<dbReference type="Gene3D" id="1.10.10.60">
    <property type="entry name" value="Homeodomain-like"/>
    <property type="match status" value="1"/>
</dbReference>
<evidence type="ECO:0000313" key="2">
    <source>
        <dbReference type="EMBL" id="GAA0774545.1"/>
    </source>
</evidence>
<organism evidence="2 3">
    <name type="scientific">Clostridium subterminale</name>
    <dbReference type="NCBI Taxonomy" id="1550"/>
    <lineage>
        <taxon>Bacteria</taxon>
        <taxon>Bacillati</taxon>
        <taxon>Bacillota</taxon>
        <taxon>Clostridia</taxon>
        <taxon>Eubacteriales</taxon>
        <taxon>Clostridiaceae</taxon>
        <taxon>Clostridium</taxon>
    </lineage>
</organism>
<protein>
    <submittedName>
        <fullName evidence="2">PhBC6A51 family helix-turn-helix protein</fullName>
    </submittedName>
</protein>
<dbReference type="Pfam" id="PF01710">
    <property type="entry name" value="HTH_Tnp_IS630"/>
    <property type="match status" value="1"/>
</dbReference>
<name>A0ABN1KSM5_CLOSU</name>
<evidence type="ECO:0000259" key="1">
    <source>
        <dbReference type="Pfam" id="PF01710"/>
    </source>
</evidence>
<evidence type="ECO:0000313" key="3">
    <source>
        <dbReference type="Proteomes" id="UP001501047"/>
    </source>
</evidence>
<accession>A0ABN1KSM5</accession>
<sequence length="133" mass="15316">MLILTDNHLDAIKYILEGKNTSEIAKLCNVSRTAIYNWLGDKDFKAELERRKLEIKTNADKKITGRLEYYLEEMHKIATTGKTEKERRSACEYMIDRALGKATTRVADVSEDEDKEKVEDIDSMIADLEKDVV</sequence>
<keyword evidence="3" id="KW-1185">Reference proteome</keyword>
<feature type="domain" description="Transposase Synechocystis PCC 6803" evidence="1">
    <location>
        <begin position="8"/>
        <end position="72"/>
    </location>
</feature>
<dbReference type="Proteomes" id="UP001501047">
    <property type="component" value="Unassembled WGS sequence"/>
</dbReference>